<organism evidence="2 3">
    <name type="scientific">Dreissena polymorpha</name>
    <name type="common">Zebra mussel</name>
    <name type="synonym">Mytilus polymorpha</name>
    <dbReference type="NCBI Taxonomy" id="45954"/>
    <lineage>
        <taxon>Eukaryota</taxon>
        <taxon>Metazoa</taxon>
        <taxon>Spiralia</taxon>
        <taxon>Lophotrochozoa</taxon>
        <taxon>Mollusca</taxon>
        <taxon>Bivalvia</taxon>
        <taxon>Autobranchia</taxon>
        <taxon>Heteroconchia</taxon>
        <taxon>Euheterodonta</taxon>
        <taxon>Imparidentia</taxon>
        <taxon>Neoheterodontei</taxon>
        <taxon>Myida</taxon>
        <taxon>Dreissenoidea</taxon>
        <taxon>Dreissenidae</taxon>
        <taxon>Dreissena</taxon>
    </lineage>
</organism>
<feature type="region of interest" description="Disordered" evidence="1">
    <location>
        <begin position="36"/>
        <end position="63"/>
    </location>
</feature>
<dbReference type="Proteomes" id="UP000828390">
    <property type="component" value="Unassembled WGS sequence"/>
</dbReference>
<comment type="caution">
    <text evidence="2">The sequence shown here is derived from an EMBL/GenBank/DDBJ whole genome shotgun (WGS) entry which is preliminary data.</text>
</comment>
<feature type="compositionally biased region" description="Acidic residues" evidence="1">
    <location>
        <begin position="54"/>
        <end position="63"/>
    </location>
</feature>
<accession>A0A9D4ILQ7</accession>
<proteinExistence type="predicted"/>
<reference evidence="2" key="1">
    <citation type="journal article" date="2019" name="bioRxiv">
        <title>The Genome of the Zebra Mussel, Dreissena polymorpha: A Resource for Invasive Species Research.</title>
        <authorList>
            <person name="McCartney M.A."/>
            <person name="Auch B."/>
            <person name="Kono T."/>
            <person name="Mallez S."/>
            <person name="Zhang Y."/>
            <person name="Obille A."/>
            <person name="Becker A."/>
            <person name="Abrahante J.E."/>
            <person name="Garbe J."/>
            <person name="Badalamenti J.P."/>
            <person name="Herman A."/>
            <person name="Mangelson H."/>
            <person name="Liachko I."/>
            <person name="Sullivan S."/>
            <person name="Sone E.D."/>
            <person name="Koren S."/>
            <person name="Silverstein K.A.T."/>
            <person name="Beckman K.B."/>
            <person name="Gohl D.M."/>
        </authorList>
    </citation>
    <scope>NUCLEOTIDE SEQUENCE</scope>
    <source>
        <strain evidence="2">Duluth1</strain>
        <tissue evidence="2">Whole animal</tissue>
    </source>
</reference>
<protein>
    <submittedName>
        <fullName evidence="2">Uncharacterized protein</fullName>
    </submittedName>
</protein>
<dbReference type="EMBL" id="JAIWYP010000008">
    <property type="protein sequence ID" value="KAH3780336.1"/>
    <property type="molecule type" value="Genomic_DNA"/>
</dbReference>
<gene>
    <name evidence="2" type="ORF">DPMN_158149</name>
</gene>
<feature type="compositionally biased region" description="Low complexity" evidence="1">
    <location>
        <begin position="38"/>
        <end position="51"/>
    </location>
</feature>
<sequence length="78" mass="8622">MVLNGNCYLTFSPPSVFLRALDRFLRTSSQEATLGSIRRANAAGRRNAGNGQEKDDDTEEENISVDSLRVNMDVCTLI</sequence>
<evidence type="ECO:0000313" key="3">
    <source>
        <dbReference type="Proteomes" id="UP000828390"/>
    </source>
</evidence>
<evidence type="ECO:0000256" key="1">
    <source>
        <dbReference type="SAM" id="MobiDB-lite"/>
    </source>
</evidence>
<keyword evidence="3" id="KW-1185">Reference proteome</keyword>
<evidence type="ECO:0000313" key="2">
    <source>
        <dbReference type="EMBL" id="KAH3780336.1"/>
    </source>
</evidence>
<reference evidence="2" key="2">
    <citation type="submission" date="2020-11" db="EMBL/GenBank/DDBJ databases">
        <authorList>
            <person name="McCartney M.A."/>
            <person name="Auch B."/>
            <person name="Kono T."/>
            <person name="Mallez S."/>
            <person name="Becker A."/>
            <person name="Gohl D.M."/>
            <person name="Silverstein K.A.T."/>
            <person name="Koren S."/>
            <person name="Bechman K.B."/>
            <person name="Herman A."/>
            <person name="Abrahante J.E."/>
            <person name="Garbe J."/>
        </authorList>
    </citation>
    <scope>NUCLEOTIDE SEQUENCE</scope>
    <source>
        <strain evidence="2">Duluth1</strain>
        <tissue evidence="2">Whole animal</tissue>
    </source>
</reference>
<name>A0A9D4ILQ7_DREPO</name>
<dbReference type="AlphaFoldDB" id="A0A9D4ILQ7"/>